<dbReference type="InterPro" id="IPR036249">
    <property type="entry name" value="Thioredoxin-like_sf"/>
</dbReference>
<name>A0AA49BPS4_9CAUD</name>
<organism evidence="2 3">
    <name type="scientific">Arthrobacter phage BaileyBlu</name>
    <dbReference type="NCBI Taxonomy" id="2910754"/>
    <lineage>
        <taxon>Viruses</taxon>
        <taxon>Duplodnaviria</taxon>
        <taxon>Heunggongvirae</taxon>
        <taxon>Uroviricota</taxon>
        <taxon>Caudoviricetes</taxon>
        <taxon>Casidaviridae</taxon>
        <taxon>Baileybluvirus</taxon>
        <taxon>Baileybluvirus baileyblu</taxon>
    </lineage>
</organism>
<gene>
    <name evidence="2" type="primary">34</name>
    <name evidence="2" type="ORF">SEA_BAILEYBLU_34</name>
</gene>
<dbReference type="RefSeq" id="YP_010677538.1">
    <property type="nucleotide sequence ID" value="NC_071022.1"/>
</dbReference>
<accession>A0AA49BPS4</accession>
<dbReference type="Proteomes" id="UP001200142">
    <property type="component" value="Segment"/>
</dbReference>
<protein>
    <submittedName>
        <fullName evidence="2">NrdH-like glutaredoxin</fullName>
    </submittedName>
</protein>
<proteinExistence type="predicted"/>
<dbReference type="Pfam" id="PF00462">
    <property type="entry name" value="Glutaredoxin"/>
    <property type="match status" value="1"/>
</dbReference>
<feature type="domain" description="Glutaredoxin" evidence="1">
    <location>
        <begin position="5"/>
        <end position="68"/>
    </location>
</feature>
<dbReference type="GeneID" id="77953917"/>
<reference evidence="2" key="1">
    <citation type="submission" date="2021-11" db="EMBL/GenBank/DDBJ databases">
        <authorList>
            <person name="Sydney V."/>
            <person name="Hansen K."/>
            <person name="Christner J."/>
            <person name="Deckinger K."/>
            <person name="Miller H."/>
            <person name="Baileys A."/>
            <person name="Berdar T."/>
            <person name="Fuhrer G."/>
            <person name="Everett M."/>
            <person name="Evans I."/>
            <person name="Harbison A."/>
            <person name="Jacks D."/>
            <person name="Philbrick A."/>
            <person name="Learn C."/>
            <person name="Swerdlow S.J."/>
            <person name="Klyczek K."/>
            <person name="Garlena R.A."/>
            <person name="Russell D.A."/>
            <person name="Jacobs-Sera D."/>
            <person name="Hatfull G.F."/>
        </authorList>
    </citation>
    <scope>NUCLEOTIDE SEQUENCE</scope>
</reference>
<dbReference type="Gene3D" id="3.40.30.10">
    <property type="entry name" value="Glutaredoxin"/>
    <property type="match status" value="1"/>
</dbReference>
<evidence type="ECO:0000313" key="2">
    <source>
        <dbReference type="EMBL" id="UJQ87172.1"/>
    </source>
</evidence>
<dbReference type="SUPFAM" id="SSF52833">
    <property type="entry name" value="Thioredoxin-like"/>
    <property type="match status" value="1"/>
</dbReference>
<dbReference type="InterPro" id="IPR002109">
    <property type="entry name" value="Glutaredoxin"/>
</dbReference>
<evidence type="ECO:0000259" key="1">
    <source>
        <dbReference type="Pfam" id="PF00462"/>
    </source>
</evidence>
<sequence>MSPKITIYSTTTCQPCRIVSKRLDAAGLAHEKIDLDLEGQEERLASLKARLGVSTLHTPTVEVDGEVIMQGLDANALRDLIASRS</sequence>
<dbReference type="PROSITE" id="PS51354">
    <property type="entry name" value="GLUTAREDOXIN_2"/>
    <property type="match status" value="1"/>
</dbReference>
<evidence type="ECO:0000313" key="3">
    <source>
        <dbReference type="Proteomes" id="UP001200142"/>
    </source>
</evidence>
<dbReference type="CDD" id="cd02976">
    <property type="entry name" value="NrdH"/>
    <property type="match status" value="1"/>
</dbReference>
<dbReference type="EMBL" id="OL455900">
    <property type="protein sequence ID" value="UJQ87172.1"/>
    <property type="molecule type" value="Genomic_DNA"/>
</dbReference>
<keyword evidence="3" id="KW-1185">Reference proteome</keyword>
<dbReference type="KEGG" id="vg:77953917"/>